<organism evidence="1 2">
    <name type="scientific">Chryseobacterium kimseyorum</name>
    <dbReference type="NCBI Taxonomy" id="2984028"/>
    <lineage>
        <taxon>Bacteria</taxon>
        <taxon>Pseudomonadati</taxon>
        <taxon>Bacteroidota</taxon>
        <taxon>Flavobacteriia</taxon>
        <taxon>Flavobacteriales</taxon>
        <taxon>Weeksellaceae</taxon>
        <taxon>Chryseobacterium group</taxon>
        <taxon>Chryseobacterium</taxon>
    </lineage>
</organism>
<dbReference type="EMBL" id="JAPDHW010000002">
    <property type="protein sequence ID" value="MCW3167874.1"/>
    <property type="molecule type" value="Genomic_DNA"/>
</dbReference>
<reference evidence="1" key="1">
    <citation type="submission" date="2022-10" db="EMBL/GenBank/DDBJ databases">
        <title>Chryseobacterium babae sp. nov. isolated from the gut of the beetle Oryctes rhinoceros, and Chryseobacterium kimseyorum sp. nov., isolated from a stick insect rearing cage.</title>
        <authorList>
            <person name="Shelomi M."/>
            <person name="Han C.-J."/>
            <person name="Chen W.-M."/>
            <person name="Chen H.-K."/>
            <person name="Liaw S.-J."/>
            <person name="Muhle E."/>
            <person name="Clermont D."/>
        </authorList>
    </citation>
    <scope>NUCLEOTIDE SEQUENCE</scope>
    <source>
        <strain evidence="1">09-1422</strain>
    </source>
</reference>
<protein>
    <submittedName>
        <fullName evidence="1">Uncharacterized protein</fullName>
    </submittedName>
</protein>
<evidence type="ECO:0000313" key="2">
    <source>
        <dbReference type="Proteomes" id="UP001163731"/>
    </source>
</evidence>
<proteinExistence type="predicted"/>
<dbReference type="RefSeq" id="WP_264749110.1">
    <property type="nucleotide sequence ID" value="NZ_JAPDHW010000002.1"/>
</dbReference>
<gene>
    <name evidence="1" type="ORF">OMO38_04975</name>
</gene>
<name>A0ABT3HVS1_9FLAO</name>
<evidence type="ECO:0000313" key="1">
    <source>
        <dbReference type="EMBL" id="MCW3167874.1"/>
    </source>
</evidence>
<sequence>MEIVISNQKGHRALLFFPIGYAEKIISNELKNKFIKESDRTIFEFIGSNLESDLDVAISIAIEQGIKSVGIGVGITSDIYKLSKLNIESISFHNCIIDYKLFPVFHNVKYLTIGDSVKVDISFSNFPTLVDITFLSVKTFKGKILDKFEEVEKLILWYENKKSNDILNKFPKLKEFWINNGSIVELDITQNLDLEILELHRCIKLEKVIIPRKNSLKKVIVEASNKLDDRNFLDMKIEFRRW</sequence>
<dbReference type="InterPro" id="IPR032675">
    <property type="entry name" value="LRR_dom_sf"/>
</dbReference>
<comment type="caution">
    <text evidence="1">The sequence shown here is derived from an EMBL/GenBank/DDBJ whole genome shotgun (WGS) entry which is preliminary data.</text>
</comment>
<dbReference type="SUPFAM" id="SSF52058">
    <property type="entry name" value="L domain-like"/>
    <property type="match status" value="1"/>
</dbReference>
<keyword evidence="2" id="KW-1185">Reference proteome</keyword>
<dbReference type="Proteomes" id="UP001163731">
    <property type="component" value="Unassembled WGS sequence"/>
</dbReference>
<dbReference type="Gene3D" id="3.80.10.10">
    <property type="entry name" value="Ribonuclease Inhibitor"/>
    <property type="match status" value="1"/>
</dbReference>
<accession>A0ABT3HVS1</accession>